<protein>
    <submittedName>
        <fullName evidence="3">DMT family transporter</fullName>
    </submittedName>
</protein>
<organism evidence="3 4">
    <name type="scientific">Hydrogenophaga atypica</name>
    <dbReference type="NCBI Taxonomy" id="249409"/>
    <lineage>
        <taxon>Bacteria</taxon>
        <taxon>Pseudomonadati</taxon>
        <taxon>Pseudomonadota</taxon>
        <taxon>Betaproteobacteria</taxon>
        <taxon>Burkholderiales</taxon>
        <taxon>Comamonadaceae</taxon>
        <taxon>Hydrogenophaga</taxon>
    </lineage>
</organism>
<dbReference type="Proteomes" id="UP001596501">
    <property type="component" value="Unassembled WGS sequence"/>
</dbReference>
<feature type="transmembrane region" description="Helical" evidence="1">
    <location>
        <begin position="98"/>
        <end position="117"/>
    </location>
</feature>
<feature type="transmembrane region" description="Helical" evidence="1">
    <location>
        <begin position="210"/>
        <end position="235"/>
    </location>
</feature>
<dbReference type="InterPro" id="IPR000620">
    <property type="entry name" value="EamA_dom"/>
</dbReference>
<comment type="caution">
    <text evidence="3">The sequence shown here is derived from an EMBL/GenBank/DDBJ whole genome shotgun (WGS) entry which is preliminary data.</text>
</comment>
<feature type="transmembrane region" description="Helical" evidence="1">
    <location>
        <begin position="181"/>
        <end position="204"/>
    </location>
</feature>
<keyword evidence="1" id="KW-0472">Membrane</keyword>
<feature type="domain" description="EamA" evidence="2">
    <location>
        <begin position="8"/>
        <end position="139"/>
    </location>
</feature>
<sequence>MKLKHSHAVWLMVLAPLMWSTAGVVTRQLEHARAFEITFWRSFFTVVSLLVILPLWQGRGVWARMWTERGVLLASGLCWGVMFTAFMVALTLTSVANVLITMAAGPLLTALISRFFIGHQLPRRTWVAILVAGAGIAYMFGTQLGEGGIVGTLVAFCVPVAAAINWTLVQRSQRSGHVVDLVPAVLVGAVLSTLLTLPLAWPLSASAHDIALLAGLGLGQLAVPCVLAVVCARVLSAPEVSLLALLEVLFGILLAWLGAGEVPSQQVLLGGALVMGALVANEWLGWRERAGHYQIRQTETELGDNS</sequence>
<proteinExistence type="predicted"/>
<name>A0ABW2QLV9_9BURK</name>
<evidence type="ECO:0000313" key="4">
    <source>
        <dbReference type="Proteomes" id="UP001596501"/>
    </source>
</evidence>
<evidence type="ECO:0000259" key="2">
    <source>
        <dbReference type="Pfam" id="PF00892"/>
    </source>
</evidence>
<dbReference type="InterPro" id="IPR037185">
    <property type="entry name" value="EmrE-like"/>
</dbReference>
<feature type="transmembrane region" description="Helical" evidence="1">
    <location>
        <begin position="242"/>
        <end position="259"/>
    </location>
</feature>
<accession>A0ABW2QLV9</accession>
<keyword evidence="1" id="KW-1133">Transmembrane helix</keyword>
<evidence type="ECO:0000256" key="1">
    <source>
        <dbReference type="SAM" id="Phobius"/>
    </source>
</evidence>
<gene>
    <name evidence="3" type="ORF">ACFQPB_14145</name>
</gene>
<feature type="transmembrane region" description="Helical" evidence="1">
    <location>
        <begin position="70"/>
        <end position="92"/>
    </location>
</feature>
<feature type="transmembrane region" description="Helical" evidence="1">
    <location>
        <begin position="265"/>
        <end position="286"/>
    </location>
</feature>
<dbReference type="PANTHER" id="PTHR22911:SF135">
    <property type="entry name" value="BLR4310 PROTEIN"/>
    <property type="match status" value="1"/>
</dbReference>
<reference evidence="4" key="1">
    <citation type="journal article" date="2019" name="Int. J. Syst. Evol. Microbiol.">
        <title>The Global Catalogue of Microorganisms (GCM) 10K type strain sequencing project: providing services to taxonomists for standard genome sequencing and annotation.</title>
        <authorList>
            <consortium name="The Broad Institute Genomics Platform"/>
            <consortium name="The Broad Institute Genome Sequencing Center for Infectious Disease"/>
            <person name="Wu L."/>
            <person name="Ma J."/>
        </authorList>
    </citation>
    <scope>NUCLEOTIDE SEQUENCE [LARGE SCALE GENOMIC DNA]</scope>
    <source>
        <strain evidence="4">CGMCC 1.12371</strain>
    </source>
</reference>
<dbReference type="SUPFAM" id="SSF103481">
    <property type="entry name" value="Multidrug resistance efflux transporter EmrE"/>
    <property type="match status" value="2"/>
</dbReference>
<feature type="transmembrane region" description="Helical" evidence="1">
    <location>
        <begin position="39"/>
        <end position="58"/>
    </location>
</feature>
<feature type="transmembrane region" description="Helical" evidence="1">
    <location>
        <begin position="124"/>
        <end position="141"/>
    </location>
</feature>
<dbReference type="Pfam" id="PF00892">
    <property type="entry name" value="EamA"/>
    <property type="match status" value="1"/>
</dbReference>
<dbReference type="EMBL" id="JBHTCA010000010">
    <property type="protein sequence ID" value="MFC7410007.1"/>
    <property type="molecule type" value="Genomic_DNA"/>
</dbReference>
<feature type="transmembrane region" description="Helical" evidence="1">
    <location>
        <begin position="147"/>
        <end position="169"/>
    </location>
</feature>
<evidence type="ECO:0000313" key="3">
    <source>
        <dbReference type="EMBL" id="MFC7410007.1"/>
    </source>
</evidence>
<keyword evidence="4" id="KW-1185">Reference proteome</keyword>
<dbReference type="PANTHER" id="PTHR22911">
    <property type="entry name" value="ACYL-MALONYL CONDENSING ENZYME-RELATED"/>
    <property type="match status" value="1"/>
</dbReference>
<keyword evidence="1" id="KW-0812">Transmembrane</keyword>
<dbReference type="RefSeq" id="WP_382224454.1">
    <property type="nucleotide sequence ID" value="NZ_JBHTCA010000010.1"/>
</dbReference>